<evidence type="ECO:0000313" key="10">
    <source>
        <dbReference type="Proteomes" id="UP001143391"/>
    </source>
</evidence>
<dbReference type="InterPro" id="IPR048631">
    <property type="entry name" value="SecD_1st"/>
</dbReference>
<gene>
    <name evidence="9" type="ORF">NLU14_21775</name>
</gene>
<keyword evidence="3" id="KW-0812">Transmembrane</keyword>
<feature type="non-terminal residue" evidence="9">
    <location>
        <position position="1"/>
    </location>
</feature>
<keyword evidence="5" id="KW-1133">Transmembrane helix</keyword>
<evidence type="ECO:0000256" key="2">
    <source>
        <dbReference type="ARBA" id="ARBA00022475"/>
    </source>
</evidence>
<evidence type="ECO:0000256" key="6">
    <source>
        <dbReference type="ARBA" id="ARBA00023010"/>
    </source>
</evidence>
<dbReference type="Gene3D" id="3.30.70.3220">
    <property type="match status" value="1"/>
</dbReference>
<evidence type="ECO:0000256" key="5">
    <source>
        <dbReference type="ARBA" id="ARBA00022989"/>
    </source>
</evidence>
<sequence>TEAGINEAIDTAMGDAREVIETRINALGTVEPTVVREGTNRIVVQVPGLQNPTALKALIGQTAVLEFRLVDVNADQNAVQRGEAPAGDVI</sequence>
<evidence type="ECO:0000256" key="4">
    <source>
        <dbReference type="ARBA" id="ARBA00022927"/>
    </source>
</evidence>
<comment type="caution">
    <text evidence="9">The sequence shown here is derived from an EMBL/GenBank/DDBJ whole genome shotgun (WGS) entry which is preliminary data.</text>
</comment>
<evidence type="ECO:0000256" key="1">
    <source>
        <dbReference type="ARBA" id="ARBA00022448"/>
    </source>
</evidence>
<keyword evidence="1" id="KW-0813">Transport</keyword>
<keyword evidence="7" id="KW-0472">Membrane</keyword>
<dbReference type="EMBL" id="JANCMW010000139">
    <property type="protein sequence ID" value="MDF0752858.1"/>
    <property type="molecule type" value="Genomic_DNA"/>
</dbReference>
<feature type="domain" description="Protein translocase subunit SecDF P1" evidence="8">
    <location>
        <begin position="14"/>
        <end position="71"/>
    </location>
</feature>
<accession>A0ABT5YGS1</accession>
<evidence type="ECO:0000256" key="3">
    <source>
        <dbReference type="ARBA" id="ARBA00022692"/>
    </source>
</evidence>
<reference evidence="9" key="1">
    <citation type="submission" date="2022-07" db="EMBL/GenBank/DDBJ databases">
        <title>Marinobacter iranensis a new bacterium isolate from a hipersaline lake in Iran.</title>
        <authorList>
            <person name="Mohammad A.M.A."/>
            <person name="Cristina S.-P."/>
            <person name="Antonio V."/>
        </authorList>
    </citation>
    <scope>NUCLEOTIDE SEQUENCE</scope>
    <source>
        <strain evidence="9">71-i</strain>
    </source>
</reference>
<feature type="non-terminal residue" evidence="9">
    <location>
        <position position="90"/>
    </location>
</feature>
<keyword evidence="4" id="KW-0653">Protein transport</keyword>
<dbReference type="InterPro" id="IPR022813">
    <property type="entry name" value="SecD/SecF_arch_bac"/>
</dbReference>
<name>A0ABT5YGS1_9GAMM</name>
<proteinExistence type="predicted"/>
<evidence type="ECO:0000259" key="8">
    <source>
        <dbReference type="Pfam" id="PF21760"/>
    </source>
</evidence>
<keyword evidence="10" id="KW-1185">Reference proteome</keyword>
<dbReference type="Pfam" id="PF21760">
    <property type="entry name" value="SecD_1st"/>
    <property type="match status" value="1"/>
</dbReference>
<keyword evidence="2" id="KW-1003">Cell membrane</keyword>
<dbReference type="Proteomes" id="UP001143391">
    <property type="component" value="Unassembled WGS sequence"/>
</dbReference>
<evidence type="ECO:0000256" key="7">
    <source>
        <dbReference type="ARBA" id="ARBA00023136"/>
    </source>
</evidence>
<dbReference type="PANTHER" id="PTHR30081">
    <property type="entry name" value="PROTEIN-EXPORT MEMBRANE PROTEIN SEC"/>
    <property type="match status" value="1"/>
</dbReference>
<protein>
    <recommendedName>
        <fullName evidence="8">Protein translocase subunit SecDF P1 domain-containing protein</fullName>
    </recommendedName>
</protein>
<keyword evidence="6" id="KW-0811">Translocation</keyword>
<organism evidence="9 10">
    <name type="scientific">Marinobacter iranensis</name>
    <dbReference type="NCBI Taxonomy" id="2962607"/>
    <lineage>
        <taxon>Bacteria</taxon>
        <taxon>Pseudomonadati</taxon>
        <taxon>Pseudomonadota</taxon>
        <taxon>Gammaproteobacteria</taxon>
        <taxon>Pseudomonadales</taxon>
        <taxon>Marinobacteraceae</taxon>
        <taxon>Marinobacter</taxon>
    </lineage>
</organism>
<evidence type="ECO:0000313" key="9">
    <source>
        <dbReference type="EMBL" id="MDF0752858.1"/>
    </source>
</evidence>
<dbReference type="PANTHER" id="PTHR30081:SF1">
    <property type="entry name" value="PROTEIN TRANSLOCASE SUBUNIT SECD"/>
    <property type="match status" value="1"/>
</dbReference>